<dbReference type="Proteomes" id="UP000240971">
    <property type="component" value="Unassembled WGS sequence"/>
</dbReference>
<dbReference type="AlphaFoldDB" id="A0A2P8HJL8"/>
<dbReference type="RefSeq" id="WP_106529181.1">
    <property type="nucleotide sequence ID" value="NZ_PYAW01000003.1"/>
</dbReference>
<comment type="caution">
    <text evidence="2">The sequence shown here is derived from an EMBL/GenBank/DDBJ whole genome shotgun (WGS) entry which is preliminary data.</text>
</comment>
<proteinExistence type="predicted"/>
<keyword evidence="1" id="KW-0472">Membrane</keyword>
<evidence type="ECO:0000313" key="3">
    <source>
        <dbReference type="Proteomes" id="UP000240971"/>
    </source>
</evidence>
<evidence type="ECO:0000256" key="1">
    <source>
        <dbReference type="SAM" id="Phobius"/>
    </source>
</evidence>
<organism evidence="2 3">
    <name type="scientific">Chitinophaga niastensis</name>
    <dbReference type="NCBI Taxonomy" id="536980"/>
    <lineage>
        <taxon>Bacteria</taxon>
        <taxon>Pseudomonadati</taxon>
        <taxon>Bacteroidota</taxon>
        <taxon>Chitinophagia</taxon>
        <taxon>Chitinophagales</taxon>
        <taxon>Chitinophagaceae</taxon>
        <taxon>Chitinophaga</taxon>
    </lineage>
</organism>
<keyword evidence="1" id="KW-0812">Transmembrane</keyword>
<gene>
    <name evidence="2" type="ORF">CLV51_103373</name>
</gene>
<keyword evidence="1" id="KW-1133">Transmembrane helix</keyword>
<reference evidence="2 3" key="1">
    <citation type="submission" date="2018-03" db="EMBL/GenBank/DDBJ databases">
        <title>Genomic Encyclopedia of Archaeal and Bacterial Type Strains, Phase II (KMG-II): from individual species to whole genera.</title>
        <authorList>
            <person name="Goeker M."/>
        </authorList>
    </citation>
    <scope>NUCLEOTIDE SEQUENCE [LARGE SCALE GENOMIC DNA]</scope>
    <source>
        <strain evidence="2 3">DSM 24859</strain>
    </source>
</reference>
<dbReference type="EMBL" id="PYAW01000003">
    <property type="protein sequence ID" value="PSL46395.1"/>
    <property type="molecule type" value="Genomic_DNA"/>
</dbReference>
<accession>A0A2P8HJL8</accession>
<keyword evidence="3" id="KW-1185">Reference proteome</keyword>
<feature type="transmembrane region" description="Helical" evidence="1">
    <location>
        <begin position="78"/>
        <end position="99"/>
    </location>
</feature>
<name>A0A2P8HJL8_CHINA</name>
<protein>
    <submittedName>
        <fullName evidence="2">Uncharacterized protein</fullName>
    </submittedName>
</protein>
<evidence type="ECO:0000313" key="2">
    <source>
        <dbReference type="EMBL" id="PSL46395.1"/>
    </source>
</evidence>
<sequence>MNKRIIVFVIYLLYNLLYLLAGAYIIIVTVLYAALMLIPPAFIYLTGIIEIILLIYGSTLINNAFLRKFAQEENQWLIVKYTTWIFAILLILGVSFTFWN</sequence>
<feature type="transmembrane region" description="Helical" evidence="1">
    <location>
        <begin position="41"/>
        <end position="66"/>
    </location>
</feature>
<feature type="transmembrane region" description="Helical" evidence="1">
    <location>
        <begin position="12"/>
        <end position="35"/>
    </location>
</feature>